<evidence type="ECO:0000256" key="8">
    <source>
        <dbReference type="ARBA" id="ARBA00023136"/>
    </source>
</evidence>
<name>A0A9P0GS05_PHACE</name>
<keyword evidence="4 10" id="KW-0812">Transmembrane</keyword>
<sequence length="700" mass="79575">MTDVLMKPIMTIMGIFIIHFFIMLQLIGGGNGERTKDQMYEKIDGSSACYRRLNATHQIGCSSNRGGSTGTIHVCDSKRDLNFLLVNGTAFPYIPVLPVKYFNVENLERMIESKKVSGLVLHLNNETLKSLDYFTHDYQCPNPYSSLTDTCNEVSTWNPYGTGLLYRDIPFPIFYIDSYEEVLKMRNCFEKFNNFSYESQSDRSLCSLELKSFMYATTNTPTCRRRSNIITNLNPVKFCDPLGDSNIWASLYPLADGPRRNETKPLKDYKYIIISARLDATSMFDKTSGANSPVTGIVTLLTVAKYLKEILPIEIVREKKTNILFILFNGETYDYIGSQRMLFDMLKGYFPLKGAAEDNILPVIRPENVSLFIEVSQLGNSKDRLFVHHLTKGNEVLGFYEKLVEYGKPLLKFDNVSDSLPPASLHTFMKKIPTFPGLLIADHKHSYSNHFYNSIFDNSTNIGFQYYDVLENDDISIPTDSIQQLIANLSETIGKSVFEEVSQTKYNGVERADVILANELLYCYLEDPNCRVHRAIQRGNKLPKIPFSLYVGVDHVTNFMTSFTSLTLGWLTGVVEKGDVNCTNKPRNYAFKFYNMSKSIVDLNTTLCYKITMNTTEAVSPAFIMPDYNWTSGEFSTWSESTWSEINVRMFLKPSAAHEKMSIAIGCISVIFSFILVYFVKSRSHILFTPPLPTEAPTDC</sequence>
<protein>
    <recommendedName>
        <fullName evidence="3">Nicastrin</fullName>
    </recommendedName>
</protein>
<proteinExistence type="inferred from homology"/>
<dbReference type="GO" id="GO:0007219">
    <property type="term" value="P:Notch signaling pathway"/>
    <property type="evidence" value="ECO:0007669"/>
    <property type="project" value="UniProtKB-KW"/>
</dbReference>
<evidence type="ECO:0000256" key="9">
    <source>
        <dbReference type="ARBA" id="ARBA00023180"/>
    </source>
</evidence>
<evidence type="ECO:0000256" key="10">
    <source>
        <dbReference type="SAM" id="Phobius"/>
    </source>
</evidence>
<keyword evidence="6" id="KW-0914">Notch signaling pathway</keyword>
<feature type="transmembrane region" description="Helical" evidence="10">
    <location>
        <begin position="9"/>
        <end position="28"/>
    </location>
</feature>
<dbReference type="OrthoDB" id="755951at2759"/>
<dbReference type="InterPro" id="IPR008710">
    <property type="entry name" value="Nicastrin"/>
</dbReference>
<keyword evidence="9" id="KW-0325">Glycoprotein</keyword>
<dbReference type="Pfam" id="PF05450">
    <property type="entry name" value="Nicastrin"/>
    <property type="match status" value="1"/>
</dbReference>
<dbReference type="Proteomes" id="UP001153737">
    <property type="component" value="Chromosome 14"/>
</dbReference>
<evidence type="ECO:0000256" key="4">
    <source>
        <dbReference type="ARBA" id="ARBA00022692"/>
    </source>
</evidence>
<dbReference type="PANTHER" id="PTHR21092">
    <property type="entry name" value="NICASTRIN"/>
    <property type="match status" value="1"/>
</dbReference>
<gene>
    <name evidence="12" type="ORF">PHAECO_LOCUS4550</name>
</gene>
<keyword evidence="5" id="KW-0732">Signal</keyword>
<evidence type="ECO:0000256" key="7">
    <source>
        <dbReference type="ARBA" id="ARBA00022989"/>
    </source>
</evidence>
<keyword evidence="13" id="KW-1185">Reference proteome</keyword>
<evidence type="ECO:0000256" key="2">
    <source>
        <dbReference type="ARBA" id="ARBA00007717"/>
    </source>
</evidence>
<keyword evidence="8 10" id="KW-0472">Membrane</keyword>
<organism evidence="12 13">
    <name type="scientific">Phaedon cochleariae</name>
    <name type="common">Mustard beetle</name>
    <dbReference type="NCBI Taxonomy" id="80249"/>
    <lineage>
        <taxon>Eukaryota</taxon>
        <taxon>Metazoa</taxon>
        <taxon>Ecdysozoa</taxon>
        <taxon>Arthropoda</taxon>
        <taxon>Hexapoda</taxon>
        <taxon>Insecta</taxon>
        <taxon>Pterygota</taxon>
        <taxon>Neoptera</taxon>
        <taxon>Endopterygota</taxon>
        <taxon>Coleoptera</taxon>
        <taxon>Polyphaga</taxon>
        <taxon>Cucujiformia</taxon>
        <taxon>Chrysomeloidea</taxon>
        <taxon>Chrysomelidae</taxon>
        <taxon>Chrysomelinae</taxon>
        <taxon>Chrysomelini</taxon>
        <taxon>Phaedon</taxon>
    </lineage>
</organism>
<dbReference type="InterPro" id="IPR041084">
    <property type="entry name" value="Ncstrn_small"/>
</dbReference>
<evidence type="ECO:0000256" key="3">
    <source>
        <dbReference type="ARBA" id="ARBA00015303"/>
    </source>
</evidence>
<feature type="domain" description="Nicastrin small lobe" evidence="11">
    <location>
        <begin position="48"/>
        <end position="216"/>
    </location>
</feature>
<evidence type="ECO:0000313" key="12">
    <source>
        <dbReference type="EMBL" id="CAH1153337.1"/>
    </source>
</evidence>
<reference evidence="12" key="1">
    <citation type="submission" date="2022-01" db="EMBL/GenBank/DDBJ databases">
        <authorList>
            <person name="King R."/>
        </authorList>
    </citation>
    <scope>NUCLEOTIDE SEQUENCE</scope>
</reference>
<dbReference type="Gene3D" id="3.40.630.10">
    <property type="entry name" value="Zn peptidases"/>
    <property type="match status" value="1"/>
</dbReference>
<dbReference type="SUPFAM" id="SSF53187">
    <property type="entry name" value="Zn-dependent exopeptidases"/>
    <property type="match status" value="1"/>
</dbReference>
<dbReference type="AlphaFoldDB" id="A0A9P0GS05"/>
<comment type="subcellular location">
    <subcellularLocation>
        <location evidence="1">Membrane</location>
        <topology evidence="1">Single-pass type I membrane protein</topology>
    </subcellularLocation>
</comment>
<reference evidence="12" key="2">
    <citation type="submission" date="2022-10" db="EMBL/GenBank/DDBJ databases">
        <authorList>
            <consortium name="ENA_rothamsted_submissions"/>
            <consortium name="culmorum"/>
            <person name="King R."/>
        </authorList>
    </citation>
    <scope>NUCLEOTIDE SEQUENCE</scope>
</reference>
<evidence type="ECO:0000256" key="6">
    <source>
        <dbReference type="ARBA" id="ARBA00022976"/>
    </source>
</evidence>
<keyword evidence="7 10" id="KW-1133">Transmembrane helix</keyword>
<dbReference type="PANTHER" id="PTHR21092:SF0">
    <property type="entry name" value="NICASTRIN"/>
    <property type="match status" value="1"/>
</dbReference>
<comment type="similarity">
    <text evidence="2">Belongs to the nicastrin family.</text>
</comment>
<dbReference type="Pfam" id="PF18266">
    <property type="entry name" value="Ncstrn_small"/>
    <property type="match status" value="1"/>
</dbReference>
<dbReference type="GO" id="GO:0005886">
    <property type="term" value="C:plasma membrane"/>
    <property type="evidence" value="ECO:0007669"/>
    <property type="project" value="TreeGrafter"/>
</dbReference>
<accession>A0A9P0GS05</accession>
<dbReference type="GO" id="GO:0007220">
    <property type="term" value="P:Notch receptor processing"/>
    <property type="evidence" value="ECO:0007669"/>
    <property type="project" value="TreeGrafter"/>
</dbReference>
<evidence type="ECO:0000313" key="13">
    <source>
        <dbReference type="Proteomes" id="UP001153737"/>
    </source>
</evidence>
<evidence type="ECO:0000256" key="1">
    <source>
        <dbReference type="ARBA" id="ARBA00004479"/>
    </source>
</evidence>
<dbReference type="EMBL" id="OU896720">
    <property type="protein sequence ID" value="CAH1153337.1"/>
    <property type="molecule type" value="Genomic_DNA"/>
</dbReference>
<dbReference type="GO" id="GO:0016485">
    <property type="term" value="P:protein processing"/>
    <property type="evidence" value="ECO:0007669"/>
    <property type="project" value="InterPro"/>
</dbReference>
<evidence type="ECO:0000259" key="11">
    <source>
        <dbReference type="Pfam" id="PF18266"/>
    </source>
</evidence>
<feature type="transmembrane region" description="Helical" evidence="10">
    <location>
        <begin position="661"/>
        <end position="680"/>
    </location>
</feature>
<evidence type="ECO:0000256" key="5">
    <source>
        <dbReference type="ARBA" id="ARBA00022729"/>
    </source>
</evidence>